<name>A0ABS4EBH6_9FIRM</name>
<feature type="domain" description="Glycosyltransferase 2-like" evidence="1">
    <location>
        <begin position="7"/>
        <end position="113"/>
    </location>
</feature>
<dbReference type="InterPro" id="IPR001173">
    <property type="entry name" value="Glyco_trans_2-like"/>
</dbReference>
<dbReference type="Proteomes" id="UP000767291">
    <property type="component" value="Unassembled WGS sequence"/>
</dbReference>
<evidence type="ECO:0000259" key="1">
    <source>
        <dbReference type="Pfam" id="PF00535"/>
    </source>
</evidence>
<dbReference type="RefSeq" id="WP_209456741.1">
    <property type="nucleotide sequence ID" value="NZ_BAAACS010000002.1"/>
</dbReference>
<organism evidence="2 3">
    <name type="scientific">Metaclostridioides mangenotii</name>
    <dbReference type="NCBI Taxonomy" id="1540"/>
    <lineage>
        <taxon>Bacteria</taxon>
        <taxon>Bacillati</taxon>
        <taxon>Bacillota</taxon>
        <taxon>Clostridia</taxon>
        <taxon>Peptostreptococcales</taxon>
        <taxon>Peptostreptococcaceae</taxon>
        <taxon>Metaclostridioides</taxon>
    </lineage>
</organism>
<dbReference type="EMBL" id="JAGGJX010000002">
    <property type="protein sequence ID" value="MBP1855303.1"/>
    <property type="molecule type" value="Genomic_DNA"/>
</dbReference>
<evidence type="ECO:0000313" key="2">
    <source>
        <dbReference type="EMBL" id="MBP1855303.1"/>
    </source>
</evidence>
<dbReference type="SUPFAM" id="SSF53448">
    <property type="entry name" value="Nucleotide-diphospho-sugar transferases"/>
    <property type="match status" value="1"/>
</dbReference>
<dbReference type="InterPro" id="IPR029044">
    <property type="entry name" value="Nucleotide-diphossugar_trans"/>
</dbReference>
<proteinExistence type="predicted"/>
<accession>A0ABS4EBH6</accession>
<dbReference type="CDD" id="cd00761">
    <property type="entry name" value="Glyco_tranf_GTA_type"/>
    <property type="match status" value="1"/>
</dbReference>
<dbReference type="PANTHER" id="PTHR22916:SF64">
    <property type="entry name" value="TRANSFERASE, PUTATIVE-RELATED"/>
    <property type="match status" value="1"/>
</dbReference>
<dbReference type="PANTHER" id="PTHR22916">
    <property type="entry name" value="GLYCOSYLTRANSFERASE"/>
    <property type="match status" value="1"/>
</dbReference>
<sequence>MCKYKITVFTATYNRAYLLENVYNGLKSQTLPIDMFEWLIIDDGSEDNTKELVEKFISEDKLNINYVYKENGGKHSAINAAMKHAKGELTFVLDSDDEIVNDALEIVRDEWDSIEDKSGFNGVIGLCAYPDGEVIGSKMPEDVKECPFADIFFKYGVEGDKTIIFVTNILKEFPFPEREGINFLPESVVWFEMSKYYKIKCVNKILRKSDYLEDGLTKNMFRKKSLKGRALEFLILTNQNTYPINKYPYMWIKNYINLARYSLLSGSNHFKEINGFFNKFMYIIMFPLGFYKYWGQRKQVWE</sequence>
<dbReference type="Pfam" id="PF00535">
    <property type="entry name" value="Glycos_transf_2"/>
    <property type="match status" value="1"/>
</dbReference>
<keyword evidence="3" id="KW-1185">Reference proteome</keyword>
<gene>
    <name evidence="2" type="ORF">J2Z43_001696</name>
</gene>
<reference evidence="2 3" key="1">
    <citation type="submission" date="2021-03" db="EMBL/GenBank/DDBJ databases">
        <title>Genomic Encyclopedia of Type Strains, Phase IV (KMG-IV): sequencing the most valuable type-strain genomes for metagenomic binning, comparative biology and taxonomic classification.</title>
        <authorList>
            <person name="Goeker M."/>
        </authorList>
    </citation>
    <scope>NUCLEOTIDE SEQUENCE [LARGE SCALE GENOMIC DNA]</scope>
    <source>
        <strain evidence="2 3">DSM 1289</strain>
    </source>
</reference>
<evidence type="ECO:0000313" key="3">
    <source>
        <dbReference type="Proteomes" id="UP000767291"/>
    </source>
</evidence>
<comment type="caution">
    <text evidence="2">The sequence shown here is derived from an EMBL/GenBank/DDBJ whole genome shotgun (WGS) entry which is preliminary data.</text>
</comment>
<protein>
    <submittedName>
        <fullName evidence="2">Glycosyltransferase involved in cell wall biosynthesis</fullName>
    </submittedName>
</protein>
<dbReference type="Gene3D" id="3.90.550.10">
    <property type="entry name" value="Spore Coat Polysaccharide Biosynthesis Protein SpsA, Chain A"/>
    <property type="match status" value="1"/>
</dbReference>